<keyword evidence="4" id="KW-1185">Reference proteome</keyword>
<keyword evidence="2" id="KW-0472">Membrane</keyword>
<evidence type="ECO:0000256" key="2">
    <source>
        <dbReference type="SAM" id="Phobius"/>
    </source>
</evidence>
<feature type="transmembrane region" description="Helical" evidence="2">
    <location>
        <begin position="41"/>
        <end position="63"/>
    </location>
</feature>
<reference evidence="3" key="1">
    <citation type="submission" date="2020-08" db="EMBL/GenBank/DDBJ databases">
        <title>Multicomponent nature underlies the extraordinary mechanical properties of spider dragline silk.</title>
        <authorList>
            <person name="Kono N."/>
            <person name="Nakamura H."/>
            <person name="Mori M."/>
            <person name="Yoshida Y."/>
            <person name="Ohtoshi R."/>
            <person name="Malay A.D."/>
            <person name="Moran D.A.P."/>
            <person name="Tomita M."/>
            <person name="Numata K."/>
            <person name="Arakawa K."/>
        </authorList>
    </citation>
    <scope>NUCLEOTIDE SEQUENCE</scope>
</reference>
<feature type="region of interest" description="Disordered" evidence="1">
    <location>
        <begin position="1"/>
        <end position="47"/>
    </location>
</feature>
<comment type="caution">
    <text evidence="3">The sequence shown here is derived from an EMBL/GenBank/DDBJ whole genome shotgun (WGS) entry which is preliminary data.</text>
</comment>
<keyword evidence="2" id="KW-0812">Transmembrane</keyword>
<evidence type="ECO:0000313" key="4">
    <source>
        <dbReference type="Proteomes" id="UP000887013"/>
    </source>
</evidence>
<dbReference type="AlphaFoldDB" id="A0A8X6PI53"/>
<dbReference type="EMBL" id="BMAW01116868">
    <property type="protein sequence ID" value="GFT72491.1"/>
    <property type="molecule type" value="Genomic_DNA"/>
</dbReference>
<accession>A0A8X6PI53</accession>
<feature type="compositionally biased region" description="Basic and acidic residues" evidence="1">
    <location>
        <begin position="1"/>
        <end position="36"/>
    </location>
</feature>
<proteinExistence type="predicted"/>
<sequence length="64" mass="6604">KEGKEDKSEGGEEGKEEGGEEKKEGGEEGEKKEGEKSGATSLITSSGLSTALSLVIASLIFSFP</sequence>
<organism evidence="3 4">
    <name type="scientific">Nephila pilipes</name>
    <name type="common">Giant wood spider</name>
    <name type="synonym">Nephila maculata</name>
    <dbReference type="NCBI Taxonomy" id="299642"/>
    <lineage>
        <taxon>Eukaryota</taxon>
        <taxon>Metazoa</taxon>
        <taxon>Ecdysozoa</taxon>
        <taxon>Arthropoda</taxon>
        <taxon>Chelicerata</taxon>
        <taxon>Arachnida</taxon>
        <taxon>Araneae</taxon>
        <taxon>Araneomorphae</taxon>
        <taxon>Entelegynae</taxon>
        <taxon>Araneoidea</taxon>
        <taxon>Nephilidae</taxon>
        <taxon>Nephila</taxon>
    </lineage>
</organism>
<gene>
    <name evidence="3" type="ORF">NPIL_62141</name>
</gene>
<evidence type="ECO:0000313" key="3">
    <source>
        <dbReference type="EMBL" id="GFT72491.1"/>
    </source>
</evidence>
<keyword evidence="2" id="KW-1133">Transmembrane helix</keyword>
<dbReference type="Proteomes" id="UP000887013">
    <property type="component" value="Unassembled WGS sequence"/>
</dbReference>
<feature type="non-terminal residue" evidence="3">
    <location>
        <position position="64"/>
    </location>
</feature>
<protein>
    <submittedName>
        <fullName evidence="3">Uncharacterized protein</fullName>
    </submittedName>
</protein>
<evidence type="ECO:0000256" key="1">
    <source>
        <dbReference type="SAM" id="MobiDB-lite"/>
    </source>
</evidence>
<name>A0A8X6PI53_NEPPI</name>